<accession>A0A836D7H4</accession>
<protein>
    <recommendedName>
        <fullName evidence="3 16">Transferrin receptor protein 1</fullName>
    </recommendedName>
</protein>
<dbReference type="GO" id="GO:0055037">
    <property type="term" value="C:recycling endosome"/>
    <property type="evidence" value="ECO:0007669"/>
    <property type="project" value="UniProtKB-ARBA"/>
</dbReference>
<evidence type="ECO:0000313" key="21">
    <source>
        <dbReference type="EMBL" id="KAG5215871.1"/>
    </source>
</evidence>
<dbReference type="Pfam" id="PF02225">
    <property type="entry name" value="PA"/>
    <property type="match status" value="1"/>
</dbReference>
<dbReference type="Gene3D" id="3.40.630.10">
    <property type="entry name" value="Zn peptidases"/>
    <property type="match status" value="1"/>
</dbReference>
<dbReference type="Proteomes" id="UP000664991">
    <property type="component" value="Unassembled WGS sequence"/>
</dbReference>
<dbReference type="CDD" id="cd02128">
    <property type="entry name" value="PA_TfR"/>
    <property type="match status" value="1"/>
</dbReference>
<dbReference type="Pfam" id="PF04253">
    <property type="entry name" value="TFR_dimer"/>
    <property type="match status" value="1"/>
</dbReference>
<keyword evidence="4 16" id="KW-1003">Cell membrane</keyword>
<dbReference type="InterPro" id="IPR007484">
    <property type="entry name" value="Peptidase_M28"/>
</dbReference>
<evidence type="ECO:0000256" key="15">
    <source>
        <dbReference type="ARBA" id="ARBA00023288"/>
    </source>
</evidence>
<evidence type="ECO:0000256" key="14">
    <source>
        <dbReference type="ARBA" id="ARBA00023180"/>
    </source>
</evidence>
<dbReference type="InterPro" id="IPR007365">
    <property type="entry name" value="TFR-like_dimer_dom"/>
</dbReference>
<dbReference type="GO" id="GO:0042470">
    <property type="term" value="C:melanosome"/>
    <property type="evidence" value="ECO:0007669"/>
    <property type="project" value="UniProtKB-SubCell"/>
</dbReference>
<comment type="similarity">
    <text evidence="2 16">Belongs to the peptidase M28 family. M28B subfamily.</text>
</comment>
<dbReference type="GO" id="GO:0006879">
    <property type="term" value="P:intracellular iron ion homeostasis"/>
    <property type="evidence" value="ECO:0007669"/>
    <property type="project" value="UniProtKB-UniRule"/>
</dbReference>
<keyword evidence="11 16" id="KW-0564">Palmitate</keyword>
<evidence type="ECO:0000313" key="22">
    <source>
        <dbReference type="Proteomes" id="UP000664991"/>
    </source>
</evidence>
<evidence type="ECO:0000256" key="11">
    <source>
        <dbReference type="ARBA" id="ARBA00023139"/>
    </source>
</evidence>
<reference evidence="21 22" key="1">
    <citation type="submission" date="2020-12" db="EMBL/GenBank/DDBJ databases">
        <title>De novo assembly of Tibetan sheep genome.</title>
        <authorList>
            <person name="Li X."/>
        </authorList>
    </citation>
    <scope>NUCLEOTIDE SEQUENCE [LARGE SCALE GENOMIC DNA]</scope>
    <source>
        <tissue evidence="21">Heart</tissue>
    </source>
</reference>
<dbReference type="SUPFAM" id="SSF53187">
    <property type="entry name" value="Zn-dependent exopeptidases"/>
    <property type="match status" value="1"/>
</dbReference>
<evidence type="ECO:0000256" key="1">
    <source>
        <dbReference type="ARBA" id="ARBA00004141"/>
    </source>
</evidence>
<dbReference type="GO" id="GO:0031623">
    <property type="term" value="P:receptor internalization"/>
    <property type="evidence" value="ECO:0007669"/>
    <property type="project" value="UniProtKB-UniRule"/>
</dbReference>
<dbReference type="InterPro" id="IPR001594">
    <property type="entry name" value="Palmitoyltrfase_DHHC"/>
</dbReference>
<evidence type="ECO:0000256" key="8">
    <source>
        <dbReference type="ARBA" id="ARBA00022968"/>
    </source>
</evidence>
<dbReference type="InterPro" id="IPR046450">
    <property type="entry name" value="PA_dom_sf"/>
</dbReference>
<feature type="transmembrane region" description="Helical" evidence="16">
    <location>
        <begin position="330"/>
        <end position="353"/>
    </location>
</feature>
<feature type="transmembrane region" description="Helical" evidence="16">
    <location>
        <begin position="21"/>
        <end position="47"/>
    </location>
</feature>
<keyword evidence="13 16" id="KW-0675">Receptor</keyword>
<keyword evidence="12" id="KW-1015">Disulfide bond</keyword>
<dbReference type="EMBL" id="JAEMGP010000001">
    <property type="protein sequence ID" value="KAG5215871.1"/>
    <property type="molecule type" value="Genomic_DNA"/>
</dbReference>
<proteinExistence type="inferred from homology"/>
<dbReference type="PANTHER" id="PTHR10404">
    <property type="entry name" value="N-ACETYLATED-ALPHA-LINKED ACIDIC DIPEPTIDASE"/>
    <property type="match status" value="1"/>
</dbReference>
<name>A0A836D7H4_SHEEP</name>
<evidence type="ECO:0000256" key="4">
    <source>
        <dbReference type="ARBA" id="ARBA00022475"/>
    </source>
</evidence>
<evidence type="ECO:0000256" key="2">
    <source>
        <dbReference type="ARBA" id="ARBA00005634"/>
    </source>
</evidence>
<dbReference type="SUPFAM" id="SSF47672">
    <property type="entry name" value="Transferrin receptor-like dimerisation domain"/>
    <property type="match status" value="1"/>
</dbReference>
<evidence type="ECO:0000256" key="5">
    <source>
        <dbReference type="ARBA" id="ARBA00022553"/>
    </source>
</evidence>
<comment type="PTM">
    <text evidence="16">Stearoylated.</text>
</comment>
<organism evidence="21 22">
    <name type="scientific">Ovis aries</name>
    <name type="common">Sheep</name>
    <dbReference type="NCBI Taxonomy" id="9940"/>
    <lineage>
        <taxon>Eukaryota</taxon>
        <taxon>Metazoa</taxon>
        <taxon>Chordata</taxon>
        <taxon>Craniata</taxon>
        <taxon>Vertebrata</taxon>
        <taxon>Euteleostomi</taxon>
        <taxon>Mammalia</taxon>
        <taxon>Eutheria</taxon>
        <taxon>Laurasiatheria</taxon>
        <taxon>Artiodactyla</taxon>
        <taxon>Ruminantia</taxon>
        <taxon>Pecora</taxon>
        <taxon>Bovidae</taxon>
        <taxon>Caprinae</taxon>
        <taxon>Ovis</taxon>
    </lineage>
</organism>
<evidence type="ECO:0000256" key="13">
    <source>
        <dbReference type="ARBA" id="ARBA00023170"/>
    </source>
</evidence>
<feature type="domain" description="PA" evidence="18">
    <location>
        <begin position="500"/>
        <end position="566"/>
    </location>
</feature>
<dbReference type="AlphaFoldDB" id="A0A836D7H4"/>
<dbReference type="GO" id="GO:0009897">
    <property type="term" value="C:external side of plasma membrane"/>
    <property type="evidence" value="ECO:0007669"/>
    <property type="project" value="TreeGrafter"/>
</dbReference>
<feature type="domain" description="Transferrin receptor-like dimerisation" evidence="19">
    <location>
        <begin position="910"/>
        <end position="1021"/>
    </location>
</feature>
<comment type="subcellular location">
    <subcellularLocation>
        <location evidence="16">Cell membrane</location>
        <topology evidence="16">Single-pass type II membrane protein</topology>
    </subcellularLocation>
    <subcellularLocation>
        <location evidence="16">Melanosome</location>
    </subcellularLocation>
    <subcellularLocation>
        <location evidence="1">Membrane</location>
        <topology evidence="1">Multi-pass membrane protein</topology>
    </subcellularLocation>
</comment>
<keyword evidence="5" id="KW-0597">Phosphoprotein</keyword>
<gene>
    <name evidence="21" type="ORF">JEQ12_001447</name>
</gene>
<dbReference type="PROSITE" id="PS50216">
    <property type="entry name" value="DHHC"/>
    <property type="match status" value="1"/>
</dbReference>
<dbReference type="GO" id="GO:0033572">
    <property type="term" value="P:transferrin transport"/>
    <property type="evidence" value="ECO:0007669"/>
    <property type="project" value="UniProtKB-UniRule"/>
</dbReference>
<dbReference type="Gene3D" id="3.50.30.30">
    <property type="match status" value="1"/>
</dbReference>
<dbReference type="SUPFAM" id="SSF52025">
    <property type="entry name" value="PA domain"/>
    <property type="match status" value="1"/>
</dbReference>
<comment type="function">
    <text evidence="16">Cellular uptake of iron occurs via receptor-mediated endocytosis of ligand-occupied transferrin receptor into specialized endosomes. Endosomal acidification leads to iron release. The apotransferrin-receptor complex is then recycled to the cell surface with a return to neutral pH and the concomitant loss of affinity of apotransferrin for its receptor. Transferrin receptor is necessary for development of erythrocytes and the nervous system. Acts as a lipid sensor that regulates mitochondrial fusion by regulating activation of the JNK pathway.</text>
</comment>
<keyword evidence="7 16" id="KW-0812">Transmembrane</keyword>
<dbReference type="CDD" id="cd09848">
    <property type="entry name" value="M28_TfR"/>
    <property type="match status" value="1"/>
</dbReference>
<dbReference type="GO" id="GO:0016409">
    <property type="term" value="F:palmitoyltransferase activity"/>
    <property type="evidence" value="ECO:0007669"/>
    <property type="project" value="InterPro"/>
</dbReference>
<keyword evidence="10 16" id="KW-0472">Membrane</keyword>
<feature type="transmembrane region" description="Helical" evidence="16">
    <location>
        <begin position="156"/>
        <end position="180"/>
    </location>
</feature>
<dbReference type="InterPro" id="IPR036757">
    <property type="entry name" value="TFR-like_dimer_dom_sf"/>
</dbReference>
<comment type="caution">
    <text evidence="21">The sequence shown here is derived from an EMBL/GenBank/DDBJ whole genome shotgun (WGS) entry which is preliminary data.</text>
</comment>
<evidence type="ECO:0000259" key="20">
    <source>
        <dbReference type="Pfam" id="PF04389"/>
    </source>
</evidence>
<dbReference type="InterPro" id="IPR039373">
    <property type="entry name" value="Peptidase_M28B"/>
</dbReference>
<feature type="domain" description="Palmitoyltransferase DHHC" evidence="17">
    <location>
        <begin position="110"/>
        <end position="226"/>
    </location>
</feature>
<evidence type="ECO:0000256" key="10">
    <source>
        <dbReference type="ARBA" id="ARBA00023136"/>
    </source>
</evidence>
<dbReference type="PANTHER" id="PTHR10404:SF26">
    <property type="entry name" value="TRANSFERRIN RECEPTOR PROTEIN 1"/>
    <property type="match status" value="1"/>
</dbReference>
<comment type="subunit">
    <text evidence="16">Homodimer; disulfide-linked.</text>
</comment>
<dbReference type="FunFam" id="1.20.930.40:FF:000002">
    <property type="entry name" value="Transferrin receptor protein 1"/>
    <property type="match status" value="1"/>
</dbReference>
<dbReference type="Pfam" id="PF04389">
    <property type="entry name" value="Peptidase_M28"/>
    <property type="match status" value="1"/>
</dbReference>
<dbReference type="FunFam" id="3.50.30.30:FF:000010">
    <property type="entry name" value="Transferrin receptor protein 1"/>
    <property type="match status" value="1"/>
</dbReference>
<feature type="transmembrane region" description="Helical" evidence="16">
    <location>
        <begin position="59"/>
        <end position="79"/>
    </location>
</feature>
<evidence type="ECO:0000256" key="7">
    <source>
        <dbReference type="ARBA" id="ARBA00022692"/>
    </source>
</evidence>
<feature type="domain" description="Peptidase M28" evidence="20">
    <location>
        <begin position="660"/>
        <end position="854"/>
    </location>
</feature>
<evidence type="ECO:0000256" key="6">
    <source>
        <dbReference type="ARBA" id="ARBA00022583"/>
    </source>
</evidence>
<evidence type="ECO:0000256" key="9">
    <source>
        <dbReference type="ARBA" id="ARBA00022989"/>
    </source>
</evidence>
<evidence type="ECO:0000256" key="12">
    <source>
        <dbReference type="ARBA" id="ARBA00023157"/>
    </source>
</evidence>
<evidence type="ECO:0000259" key="18">
    <source>
        <dbReference type="Pfam" id="PF02225"/>
    </source>
</evidence>
<dbReference type="InterPro" id="IPR037324">
    <property type="entry name" value="TfR1/2_PA"/>
</dbReference>
<keyword evidence="8" id="KW-0735">Signal-anchor</keyword>
<sequence>MPLLKDDMPLMKEPHPSPQAPLPWVLPSLFAAFNVVLLVIFSGLFFAFPCRWLAQNGQWAFPIIAGLLFILTFFSLISLNFSDPGILHQGSNEQGPLMVHVVWVNHRAFRLQWCQKCCFHRPPRTYHCPWCNICVEDFDHHCKWVNNCIGHRNFRFFMLLVLSLCLYSGAMLVTCLIFLVRTTHLSFSMDKAIAILVAVPAAGFLVPLFLLLLIQVMSVSAAERSYEGKCRYLQGYNPFDHGCASNWYLTICAPLGPNSFVTNLFSTFELPGIVFGGEPLSYTRFSLARQVDGDNSHVEMKLAADEEENVDSNMRGNQTSITKPKRLNGYICYGIIAVIIFFLIGFMIGYLGYCKRVEPQGDCAKQAGTQPSCPEETEAFEPEEQLPGVPRIFWADLKSALSDRLDAIDFTRAIKMLNENSYVPREAGSQKDSSLAFYIESQLRDYKLDKVWHDEHFVKIQVKGSSQNSVSIVSTSGDGSQAYSVENPEGYVAYSKAATVTGKLVHANFGTKQDFEDLNMPVNGSLVIVRAGKITFAEKVANAESLNAIGVLIYMDHSKFPIVNANLPVFGHAHLGTGDPYTPGFPSFNHTQFPPSQSSGLPNIPVQTISRAGAERLFQNMQGDCPRTWGTDSSCKLVSSQDKNVKLSVNNVLKEIRIFNVFGVIKGFEELDRYIIVGAQRDAWGPGAAKSSVGTSLLLTLARILSDMVLKGQFKPSRSIVFASWSGGDFGAVGATEWLEGYLSSLHLKAFTYINLDKAVVGSTNFKVSASPLLYSLIEKIMKDVKHPLTGLSLYRDSNWISKVKKLSLDNAAFPFLAYSGIPAVSFCFCEDTDYPYLDTPMDTYETLNGEVPQLNRVARAAAEVAGQLVMKLTHGVELDLNYEMYNDEILRFVKEMNLFRADIRDMGLNMQWLYSARGDFFRATSRLTTDYKNAEKTDRSVMREINDRIMKVEYHLLSPYVSPREFPFRHIFWGSGSHTLSALLEHLKLRKKLNGAFNQTLLENQLALATWTIQGAANALSGDIWDIDNEF</sequence>
<keyword evidence="9 16" id="KW-1133">Transmembrane helix</keyword>
<dbReference type="FunFam" id="3.40.630.10:FF:000045">
    <property type="entry name" value="Transferrin receptor protein 1"/>
    <property type="match status" value="1"/>
</dbReference>
<keyword evidence="15 16" id="KW-0449">Lipoprotein</keyword>
<dbReference type="Gene3D" id="1.20.930.40">
    <property type="entry name" value="Transferrin receptor-like, dimerisation domain"/>
    <property type="match status" value="1"/>
</dbReference>
<keyword evidence="6 16" id="KW-0254">Endocytosis</keyword>
<evidence type="ECO:0000256" key="16">
    <source>
        <dbReference type="RuleBase" id="RU367157"/>
    </source>
</evidence>
<keyword evidence="14 16" id="KW-0325">Glycoprotein</keyword>
<comment type="caution">
    <text evidence="16">Lacks conserved residue(s) required for the propagation of feature annotation.</text>
</comment>
<evidence type="ECO:0000256" key="3">
    <source>
        <dbReference type="ARBA" id="ARBA00016899"/>
    </source>
</evidence>
<feature type="transmembrane region" description="Helical" evidence="16">
    <location>
        <begin position="192"/>
        <end position="214"/>
    </location>
</feature>
<dbReference type="GO" id="GO:0004998">
    <property type="term" value="F:transferrin receptor activity"/>
    <property type="evidence" value="ECO:0007669"/>
    <property type="project" value="UniProtKB-UniRule"/>
</dbReference>
<dbReference type="InterPro" id="IPR003137">
    <property type="entry name" value="PA_domain"/>
</dbReference>
<dbReference type="Pfam" id="PF01529">
    <property type="entry name" value="DHHC"/>
    <property type="match status" value="1"/>
</dbReference>
<evidence type="ECO:0000259" key="19">
    <source>
        <dbReference type="Pfam" id="PF04253"/>
    </source>
</evidence>
<evidence type="ECO:0000259" key="17">
    <source>
        <dbReference type="Pfam" id="PF01529"/>
    </source>
</evidence>